<evidence type="ECO:0000313" key="2">
    <source>
        <dbReference type="Proteomes" id="UP000481153"/>
    </source>
</evidence>
<dbReference type="AlphaFoldDB" id="A0A6G0XSN3"/>
<organism evidence="1 2">
    <name type="scientific">Aphanomyces euteiches</name>
    <dbReference type="NCBI Taxonomy" id="100861"/>
    <lineage>
        <taxon>Eukaryota</taxon>
        <taxon>Sar</taxon>
        <taxon>Stramenopiles</taxon>
        <taxon>Oomycota</taxon>
        <taxon>Saprolegniomycetes</taxon>
        <taxon>Saprolegniales</taxon>
        <taxon>Verrucalvaceae</taxon>
        <taxon>Aphanomyces</taxon>
    </lineage>
</organism>
<accession>A0A6G0XSN3</accession>
<comment type="caution">
    <text evidence="1">The sequence shown here is derived from an EMBL/GenBank/DDBJ whole genome shotgun (WGS) entry which is preliminary data.</text>
</comment>
<protein>
    <submittedName>
        <fullName evidence="1">Uncharacterized protein</fullName>
    </submittedName>
</protein>
<reference evidence="1 2" key="1">
    <citation type="submission" date="2019-07" db="EMBL/GenBank/DDBJ databases">
        <title>Genomics analysis of Aphanomyces spp. identifies a new class of oomycete effector associated with host adaptation.</title>
        <authorList>
            <person name="Gaulin E."/>
        </authorList>
    </citation>
    <scope>NUCLEOTIDE SEQUENCE [LARGE SCALE GENOMIC DNA]</scope>
    <source>
        <strain evidence="1 2">ATCC 201684</strain>
    </source>
</reference>
<evidence type="ECO:0000313" key="1">
    <source>
        <dbReference type="EMBL" id="KAF0743366.1"/>
    </source>
</evidence>
<keyword evidence="2" id="KW-1185">Reference proteome</keyword>
<sequence>MVDPFINHIMRMFDFELNPKQLHPFDKIKSIGRRQLECASLVFAEFMTLHPRNIRGLTYPRKSWWDFF</sequence>
<proteinExistence type="predicted"/>
<name>A0A6G0XSN3_9STRA</name>
<dbReference type="EMBL" id="VJMJ01000017">
    <property type="protein sequence ID" value="KAF0743366.1"/>
    <property type="molecule type" value="Genomic_DNA"/>
</dbReference>
<dbReference type="Proteomes" id="UP000481153">
    <property type="component" value="Unassembled WGS sequence"/>
</dbReference>
<gene>
    <name evidence="1" type="ORF">Ae201684_001841</name>
</gene>